<keyword evidence="1" id="KW-0233">DNA recombination</keyword>
<organism evidence="3 4">
    <name type="scientific">Lactobacillus nasalidis</name>
    <dbReference type="NCBI Taxonomy" id="2797258"/>
    <lineage>
        <taxon>Bacteria</taxon>
        <taxon>Bacillati</taxon>
        <taxon>Bacillota</taxon>
        <taxon>Bacilli</taxon>
        <taxon>Lactobacillales</taxon>
        <taxon>Lactobacillaceae</taxon>
        <taxon>Lactobacillus</taxon>
    </lineage>
</organism>
<feature type="domain" description="Tyr recombinase" evidence="2">
    <location>
        <begin position="16"/>
        <end position="212"/>
    </location>
</feature>
<dbReference type="Gene3D" id="1.10.443.10">
    <property type="entry name" value="Intergrase catalytic core"/>
    <property type="match status" value="1"/>
</dbReference>
<evidence type="ECO:0000313" key="4">
    <source>
        <dbReference type="Proteomes" id="UP000616547"/>
    </source>
</evidence>
<sequence>MTSKMGRKVKKTESSRNIRPLKTAKEINAMKRALQFGTGTVTGQNRNGLRNAMIFVFGINTGLRISDIVKAKVADIEDGEWYNLVETKTHKNRHAYIGNISQDLADYIAQMHLKPDDWLFPSRKGEGHIEGKSFYKDLKRAARQCEIDPNTVGTHTLRKTFGYHYIKSATTPAGDPDPRALYKLQKMLNHSSPTTTLRYIGLEDESMEEDLKTFRLG</sequence>
<dbReference type="EMBL" id="BOCI01000466">
    <property type="protein sequence ID" value="GHW01995.1"/>
    <property type="molecule type" value="Genomic_DNA"/>
</dbReference>
<dbReference type="InterPro" id="IPR013762">
    <property type="entry name" value="Integrase-like_cat_sf"/>
</dbReference>
<evidence type="ECO:0000313" key="3">
    <source>
        <dbReference type="EMBL" id="GHW01995.1"/>
    </source>
</evidence>
<dbReference type="PANTHER" id="PTHR30349">
    <property type="entry name" value="PHAGE INTEGRASE-RELATED"/>
    <property type="match status" value="1"/>
</dbReference>
<dbReference type="Pfam" id="PF00589">
    <property type="entry name" value="Phage_integrase"/>
    <property type="match status" value="1"/>
</dbReference>
<dbReference type="Proteomes" id="UP000616547">
    <property type="component" value="Unassembled WGS sequence"/>
</dbReference>
<accession>A0ABQ3W9G1</accession>
<protein>
    <submittedName>
        <fullName evidence="3">Integrase</fullName>
    </submittedName>
</protein>
<dbReference type="InterPro" id="IPR011010">
    <property type="entry name" value="DNA_brk_join_enz"/>
</dbReference>
<comment type="caution">
    <text evidence="3">The sequence shown here is derived from an EMBL/GenBank/DDBJ whole genome shotgun (WGS) entry which is preliminary data.</text>
</comment>
<dbReference type="PANTHER" id="PTHR30349:SF82">
    <property type="entry name" value="INTEGRASE_RECOMBINASE YOEC-RELATED"/>
    <property type="match status" value="1"/>
</dbReference>
<evidence type="ECO:0000259" key="2">
    <source>
        <dbReference type="PROSITE" id="PS51898"/>
    </source>
</evidence>
<evidence type="ECO:0000256" key="1">
    <source>
        <dbReference type="ARBA" id="ARBA00023172"/>
    </source>
</evidence>
<gene>
    <name evidence="3" type="ORF">lacNasYZ03_16820</name>
</gene>
<keyword evidence="4" id="KW-1185">Reference proteome</keyword>
<dbReference type="SUPFAM" id="SSF56349">
    <property type="entry name" value="DNA breaking-rejoining enzymes"/>
    <property type="match status" value="1"/>
</dbReference>
<name>A0ABQ3W9G1_9LACO</name>
<dbReference type="InterPro" id="IPR002104">
    <property type="entry name" value="Integrase_catalytic"/>
</dbReference>
<proteinExistence type="predicted"/>
<dbReference type="PROSITE" id="PS51898">
    <property type="entry name" value="TYR_RECOMBINASE"/>
    <property type="match status" value="1"/>
</dbReference>
<dbReference type="InterPro" id="IPR050090">
    <property type="entry name" value="Tyrosine_recombinase_XerCD"/>
</dbReference>
<reference evidence="4" key="1">
    <citation type="submission" date="2021-01" db="EMBL/GenBank/DDBJ databases">
        <title>Draft genome sequence of Nasalis larvatus strain YZ03.</title>
        <authorList>
            <person name="Suzuki-Hashido N."/>
            <person name="Tsuchida S."/>
            <person name="Hayakawa T."/>
        </authorList>
    </citation>
    <scope>NUCLEOTIDE SEQUENCE [LARGE SCALE GENOMIC DNA]</scope>
    <source>
        <strain evidence="4">YZ03</strain>
    </source>
</reference>